<evidence type="ECO:0000259" key="8">
    <source>
        <dbReference type="PROSITE" id="PS51471"/>
    </source>
</evidence>
<dbReference type="PROSITE" id="PS50222">
    <property type="entry name" value="EF_HAND_2"/>
    <property type="match status" value="2"/>
</dbReference>
<dbReference type="GO" id="GO:0016705">
    <property type="term" value="F:oxidoreductase activity, acting on paired donors, with incorporation or reduction of molecular oxygen"/>
    <property type="evidence" value="ECO:0007669"/>
    <property type="project" value="InterPro"/>
</dbReference>
<keyword evidence="10" id="KW-1185">Reference proteome</keyword>
<reference evidence="9 10" key="1">
    <citation type="journal article" date="2019" name="Philos. Trans. R. Soc. Lond., B, Biol. Sci.">
        <title>Ant behaviour and brain gene expression of defending hosts depend on the ecological success of the intruding social parasite.</title>
        <authorList>
            <person name="Kaur R."/>
            <person name="Stoldt M."/>
            <person name="Jongepier E."/>
            <person name="Feldmeyer B."/>
            <person name="Menzel F."/>
            <person name="Bornberg-Bauer E."/>
            <person name="Foitzik S."/>
        </authorList>
    </citation>
    <scope>NUCLEOTIDE SEQUENCE [LARGE SCALE GENOMIC DNA]</scope>
    <source>
        <tissue evidence="9">Whole body</tissue>
    </source>
</reference>
<comment type="cofactor">
    <cofactor evidence="1">
        <name>L-ascorbate</name>
        <dbReference type="ChEBI" id="CHEBI:38290"/>
    </cofactor>
</comment>
<evidence type="ECO:0000256" key="6">
    <source>
        <dbReference type="ARBA" id="ARBA00023004"/>
    </source>
</evidence>
<evidence type="ECO:0000256" key="3">
    <source>
        <dbReference type="ARBA" id="ARBA00022837"/>
    </source>
</evidence>
<sequence>MSDKGAIVYISIQLYTMTTQEVRRLKKKSAQKESVAQEENKAEKPSESVKSKYGPIVTFPYQRVWSRCVLILGVLLIVWYNNRQGKEVYLAKQKDVLVSRTQNVDCSMDYRDELEKYPGCVPEKCGRVVTDKLVSTTEADVLLKLAKSGLDLAGSDGGASILDLHSGALSKGQGFINIYKQPEAKKIFNSVDSAIYKAKLFVDVPNLRNVYSSSLTYRVVKTKIQHAVAHNFGIDTNKIYLTKPTFFSRMTNKPARTIHDEYWHPHIDKETYESFHYTSLLYLSDYNKDFEGGRFIFMDKNDVNATVEPRKGRVSIFTSGSENLHLVEKVKSGTRYALTVSFTCDKNAAISDLRFTETSVKSDFVIPLRITPSTYPRIITLSPEGSGYLKRANTERLHEIFNQYASQEKNGERFMTASDFVRSYLGLYTDADYNPDSVNLLAGIVDTSKDGLISFAEFQAFEGLLCVPDALYKTAFQLFDTNGNGMVAFDEFAEVMRKTVLHQKMPFHMDSSFIKLYFGKDKKRLITYAEFSQFLHDFHEEYAIEAFKKFDKDGAGFISALDFQDIMLSIKSHLLTKDVKDNLIAAVGVGQSGRKVSFPYFMAFNSLLNNMELIKRIYLNATNGHRYQEVTKEEFLYSAQMMSQITPLEVDILFYLCDLLHQTGKIVYNDLVAITPEQYFKQITKRVAAIKAVSRYLYIEEDI</sequence>
<dbReference type="InterPro" id="IPR011992">
    <property type="entry name" value="EF-hand-dom_pair"/>
</dbReference>
<dbReference type="Proteomes" id="UP000310200">
    <property type="component" value="Unassembled WGS sequence"/>
</dbReference>
<keyword evidence="4" id="KW-0223">Dioxygenase</keyword>
<keyword evidence="6" id="KW-0408">Iron</keyword>
<protein>
    <submittedName>
        <fullName evidence="9">Uncharacterized protein</fullName>
    </submittedName>
</protein>
<keyword evidence="5" id="KW-0560">Oxidoreductase</keyword>
<gene>
    <name evidence="9" type="ORF">DBV15_04892</name>
</gene>
<dbReference type="SMART" id="SM00702">
    <property type="entry name" value="P4Hc"/>
    <property type="match status" value="1"/>
</dbReference>
<keyword evidence="3" id="KW-0106">Calcium</keyword>
<feature type="domain" description="EF-hand" evidence="7">
    <location>
        <begin position="538"/>
        <end position="573"/>
    </location>
</feature>
<dbReference type="InterPro" id="IPR005123">
    <property type="entry name" value="Oxoglu/Fe-dep_dioxygenase_dom"/>
</dbReference>
<evidence type="ECO:0000256" key="2">
    <source>
        <dbReference type="ARBA" id="ARBA00022723"/>
    </source>
</evidence>
<feature type="domain" description="EF-hand" evidence="7">
    <location>
        <begin position="467"/>
        <end position="502"/>
    </location>
</feature>
<name>A0A4S2JBV7_9HYME</name>
<dbReference type="SUPFAM" id="SSF47473">
    <property type="entry name" value="EF-hand"/>
    <property type="match status" value="3"/>
</dbReference>
<evidence type="ECO:0000256" key="4">
    <source>
        <dbReference type="ARBA" id="ARBA00022964"/>
    </source>
</evidence>
<dbReference type="PROSITE" id="PS51471">
    <property type="entry name" value="FE2OG_OXY"/>
    <property type="match status" value="1"/>
</dbReference>
<dbReference type="SMART" id="SM00054">
    <property type="entry name" value="EFh"/>
    <property type="match status" value="3"/>
</dbReference>
<evidence type="ECO:0000313" key="10">
    <source>
        <dbReference type="Proteomes" id="UP000310200"/>
    </source>
</evidence>
<dbReference type="STRING" id="300112.A0A4S2JBV7"/>
<feature type="domain" description="Fe2OG dioxygenase" evidence="8">
    <location>
        <begin position="243"/>
        <end position="345"/>
    </location>
</feature>
<dbReference type="PANTHER" id="PTHR14650">
    <property type="entry name" value="PROLYL HYDROXYLASE-RELATED"/>
    <property type="match status" value="1"/>
</dbReference>
<evidence type="ECO:0000259" key="7">
    <source>
        <dbReference type="PROSITE" id="PS50222"/>
    </source>
</evidence>
<dbReference type="PANTHER" id="PTHR14650:SF1">
    <property type="entry name" value="2-OXOGLUTARATE AND IRON-DEPENDENT OXYGENASE DOMAIN-CONTAINING PROTEIN 3"/>
    <property type="match status" value="1"/>
</dbReference>
<organism evidence="9 10">
    <name type="scientific">Temnothorax longispinosus</name>
    <dbReference type="NCBI Taxonomy" id="300112"/>
    <lineage>
        <taxon>Eukaryota</taxon>
        <taxon>Metazoa</taxon>
        <taxon>Ecdysozoa</taxon>
        <taxon>Arthropoda</taxon>
        <taxon>Hexapoda</taxon>
        <taxon>Insecta</taxon>
        <taxon>Pterygota</taxon>
        <taxon>Neoptera</taxon>
        <taxon>Endopterygota</taxon>
        <taxon>Hymenoptera</taxon>
        <taxon>Apocrita</taxon>
        <taxon>Aculeata</taxon>
        <taxon>Formicoidea</taxon>
        <taxon>Formicidae</taxon>
        <taxon>Myrmicinae</taxon>
        <taxon>Temnothorax</taxon>
    </lineage>
</organism>
<dbReference type="EMBL" id="QBLH01003863">
    <property type="protein sequence ID" value="TGZ32436.1"/>
    <property type="molecule type" value="Genomic_DNA"/>
</dbReference>
<dbReference type="InterPro" id="IPR018247">
    <property type="entry name" value="EF_Hand_1_Ca_BS"/>
</dbReference>
<proteinExistence type="predicted"/>
<dbReference type="GO" id="GO:0016020">
    <property type="term" value="C:membrane"/>
    <property type="evidence" value="ECO:0007669"/>
    <property type="project" value="TreeGrafter"/>
</dbReference>
<evidence type="ECO:0000256" key="5">
    <source>
        <dbReference type="ARBA" id="ARBA00023002"/>
    </source>
</evidence>
<dbReference type="PROSITE" id="PS00018">
    <property type="entry name" value="EF_HAND_1"/>
    <property type="match status" value="1"/>
</dbReference>
<dbReference type="InterPro" id="IPR044862">
    <property type="entry name" value="Pro_4_hyd_alph_FE2OG_OXY"/>
</dbReference>
<evidence type="ECO:0000313" key="9">
    <source>
        <dbReference type="EMBL" id="TGZ32436.1"/>
    </source>
</evidence>
<dbReference type="InterPro" id="IPR006620">
    <property type="entry name" value="Pro_4_hyd_alph"/>
</dbReference>
<dbReference type="GO" id="GO:0031418">
    <property type="term" value="F:L-ascorbic acid binding"/>
    <property type="evidence" value="ECO:0007669"/>
    <property type="project" value="InterPro"/>
</dbReference>
<dbReference type="GO" id="GO:0005509">
    <property type="term" value="F:calcium ion binding"/>
    <property type="evidence" value="ECO:0007669"/>
    <property type="project" value="InterPro"/>
</dbReference>
<dbReference type="InterPro" id="IPR002048">
    <property type="entry name" value="EF_hand_dom"/>
</dbReference>
<dbReference type="Pfam" id="PF13640">
    <property type="entry name" value="2OG-FeII_Oxy_3"/>
    <property type="match status" value="1"/>
</dbReference>
<dbReference type="GO" id="GO:0005506">
    <property type="term" value="F:iron ion binding"/>
    <property type="evidence" value="ECO:0007669"/>
    <property type="project" value="InterPro"/>
</dbReference>
<dbReference type="Gene3D" id="1.10.238.10">
    <property type="entry name" value="EF-hand"/>
    <property type="match status" value="2"/>
</dbReference>
<accession>A0A4S2JBV7</accession>
<dbReference type="InterPro" id="IPR039210">
    <property type="entry name" value="OGFOD3"/>
</dbReference>
<dbReference type="GO" id="GO:0051213">
    <property type="term" value="F:dioxygenase activity"/>
    <property type="evidence" value="ECO:0007669"/>
    <property type="project" value="UniProtKB-KW"/>
</dbReference>
<dbReference type="Pfam" id="PF13202">
    <property type="entry name" value="EF-hand_5"/>
    <property type="match status" value="2"/>
</dbReference>
<dbReference type="FunFam" id="1.10.238.10:FF:000396">
    <property type="entry name" value="Calcium-binding mitochondrial carrier protein Aralar1"/>
    <property type="match status" value="1"/>
</dbReference>
<dbReference type="FunFam" id="1.10.238.10:FF:000416">
    <property type="entry name" value="Aralar1, isoform F"/>
    <property type="match status" value="1"/>
</dbReference>
<dbReference type="Pfam" id="PF00036">
    <property type="entry name" value="EF-hand_1"/>
    <property type="match status" value="1"/>
</dbReference>
<dbReference type="AlphaFoldDB" id="A0A4S2JBV7"/>
<keyword evidence="2" id="KW-0479">Metal-binding</keyword>
<dbReference type="Gene3D" id="2.60.120.620">
    <property type="entry name" value="q2cbj1_9rhob like domain"/>
    <property type="match status" value="1"/>
</dbReference>
<evidence type="ECO:0000256" key="1">
    <source>
        <dbReference type="ARBA" id="ARBA00001961"/>
    </source>
</evidence>
<comment type="caution">
    <text evidence="9">The sequence shown here is derived from an EMBL/GenBank/DDBJ whole genome shotgun (WGS) entry which is preliminary data.</text>
</comment>